<proteinExistence type="predicted"/>
<dbReference type="InterPro" id="IPR006016">
    <property type="entry name" value="UspA"/>
</dbReference>
<comment type="caution">
    <text evidence="2">The sequence shown here is derived from an EMBL/GenBank/DDBJ whole genome shotgun (WGS) entry which is preliminary data.</text>
</comment>
<accession>A0A7C0Y272</accession>
<organism evidence="2">
    <name type="scientific">Thermococcus litoralis</name>
    <dbReference type="NCBI Taxonomy" id="2265"/>
    <lineage>
        <taxon>Archaea</taxon>
        <taxon>Methanobacteriati</taxon>
        <taxon>Methanobacteriota</taxon>
        <taxon>Thermococci</taxon>
        <taxon>Thermococcales</taxon>
        <taxon>Thermococcaceae</taxon>
        <taxon>Thermococcus</taxon>
    </lineage>
</organism>
<feature type="non-terminal residue" evidence="2">
    <location>
        <position position="1"/>
    </location>
</feature>
<protein>
    <submittedName>
        <fullName evidence="2">Universal stress protein</fullName>
    </submittedName>
</protein>
<dbReference type="EMBL" id="DQYG01000167">
    <property type="protein sequence ID" value="HDD31741.1"/>
    <property type="molecule type" value="Genomic_DNA"/>
</dbReference>
<dbReference type="AlphaFoldDB" id="A0A7C0Y272"/>
<dbReference type="Gene3D" id="3.40.50.12370">
    <property type="match status" value="1"/>
</dbReference>
<evidence type="ECO:0000259" key="1">
    <source>
        <dbReference type="Pfam" id="PF00582"/>
    </source>
</evidence>
<gene>
    <name evidence="2" type="ORF">ENF72_03885</name>
</gene>
<feature type="domain" description="UspA" evidence="1">
    <location>
        <begin position="23"/>
        <end position="143"/>
    </location>
</feature>
<name>A0A7C0Y272_THELI</name>
<dbReference type="Proteomes" id="UP000886210">
    <property type="component" value="Unassembled WGS sequence"/>
</dbReference>
<dbReference type="Pfam" id="PF00582">
    <property type="entry name" value="Usp"/>
    <property type="match status" value="1"/>
</dbReference>
<sequence length="157" mass="17633">NLDKLVEAPCDVLLVKPGKGEEVRKILFPTSGGPHSLLAAEIARIFALENDASVTVLYVDREGVERKRIERRLEPVMRLLNGARGTLKIVHANDPKKAILSECSTYDLVIMGASESSLFARSLFGELPVEVAKECEKTVFLVKKDIGKRSWFRRWIR</sequence>
<dbReference type="SUPFAM" id="SSF52402">
    <property type="entry name" value="Adenine nucleotide alpha hydrolases-like"/>
    <property type="match status" value="1"/>
</dbReference>
<evidence type="ECO:0000313" key="2">
    <source>
        <dbReference type="EMBL" id="HDD31741.1"/>
    </source>
</evidence>
<reference evidence="2" key="1">
    <citation type="journal article" date="2020" name="mSystems">
        <title>Genome- and Community-Level Interaction Insights into Carbon Utilization and Element Cycling Functions of Hydrothermarchaeota in Hydrothermal Sediment.</title>
        <authorList>
            <person name="Zhou Z."/>
            <person name="Liu Y."/>
            <person name="Xu W."/>
            <person name="Pan J."/>
            <person name="Luo Z.H."/>
            <person name="Li M."/>
        </authorList>
    </citation>
    <scope>NUCLEOTIDE SEQUENCE [LARGE SCALE GENOMIC DNA]</scope>
    <source>
        <strain evidence="2">HyVt-151</strain>
    </source>
</reference>